<evidence type="ECO:0000256" key="3">
    <source>
        <dbReference type="ARBA" id="ARBA00023082"/>
    </source>
</evidence>
<keyword evidence="1" id="KW-0749">Sporulation</keyword>
<dbReference type="CDD" id="cd06171">
    <property type="entry name" value="Sigma70_r4"/>
    <property type="match status" value="1"/>
</dbReference>
<keyword evidence="8" id="KW-1185">Reference proteome</keyword>
<dbReference type="InterPro" id="IPR014322">
    <property type="entry name" value="RNA_pol_sigma-B/F/G"/>
</dbReference>
<dbReference type="InterPro" id="IPR007627">
    <property type="entry name" value="RNA_pol_sigma70_r2"/>
</dbReference>
<comment type="caution">
    <text evidence="7">The sequence shown here is derived from an EMBL/GenBank/DDBJ whole genome shotgun (WGS) entry which is preliminary data.</text>
</comment>
<evidence type="ECO:0000259" key="6">
    <source>
        <dbReference type="PROSITE" id="PS00715"/>
    </source>
</evidence>
<gene>
    <name evidence="7" type="primary">sigF</name>
    <name evidence="7" type="ORF">BRYFOR_09502</name>
</gene>
<dbReference type="SUPFAM" id="SSF88659">
    <property type="entry name" value="Sigma3 and sigma4 domains of RNA polymerase sigma factors"/>
    <property type="match status" value="2"/>
</dbReference>
<evidence type="ECO:0000313" key="7">
    <source>
        <dbReference type="EMBL" id="EET58578.1"/>
    </source>
</evidence>
<keyword evidence="4" id="KW-0238">DNA-binding</keyword>
<dbReference type="RefSeq" id="WP_006864256.1">
    <property type="nucleotide sequence ID" value="NZ_ACCL02000029.1"/>
</dbReference>
<keyword evidence="5" id="KW-0804">Transcription</keyword>
<evidence type="ECO:0000313" key="8">
    <source>
        <dbReference type="Proteomes" id="UP000005561"/>
    </source>
</evidence>
<organism evidence="7 8">
    <name type="scientific">Marvinbryantia formatexigens DSM 14469</name>
    <dbReference type="NCBI Taxonomy" id="478749"/>
    <lineage>
        <taxon>Bacteria</taxon>
        <taxon>Bacillati</taxon>
        <taxon>Bacillota</taxon>
        <taxon>Clostridia</taxon>
        <taxon>Lachnospirales</taxon>
        <taxon>Lachnospiraceae</taxon>
        <taxon>Marvinbryantia</taxon>
    </lineage>
</organism>
<dbReference type="NCBIfam" id="TIGR02937">
    <property type="entry name" value="sigma70-ECF"/>
    <property type="match status" value="1"/>
</dbReference>
<dbReference type="PROSITE" id="PS00715">
    <property type="entry name" value="SIGMA70_1"/>
    <property type="match status" value="1"/>
</dbReference>
<dbReference type="InterPro" id="IPR050239">
    <property type="entry name" value="Sigma-70_RNA_pol_init_factors"/>
</dbReference>
<keyword evidence="3" id="KW-0731">Sigma factor</keyword>
<evidence type="ECO:0000256" key="5">
    <source>
        <dbReference type="ARBA" id="ARBA00023163"/>
    </source>
</evidence>
<dbReference type="Gene3D" id="1.10.10.10">
    <property type="entry name" value="Winged helix-like DNA-binding domain superfamily/Winged helix DNA-binding domain"/>
    <property type="match status" value="2"/>
</dbReference>
<dbReference type="Proteomes" id="UP000005561">
    <property type="component" value="Unassembled WGS sequence"/>
</dbReference>
<dbReference type="EMBL" id="ACCL02000029">
    <property type="protein sequence ID" value="EET58578.1"/>
    <property type="molecule type" value="Genomic_DNA"/>
</dbReference>
<dbReference type="InterPro" id="IPR013324">
    <property type="entry name" value="RNA_pol_sigma_r3/r4-like"/>
</dbReference>
<sequence>MEHTHWLIERAHQGDKAAREQLVEENLGLVFTIAKRFTGRGTDVEDLFQIGSIGLLKAIDNFNLSYDVKFSTYAVPMIAGEIRRFLRDDGMLKVSRSLKETAGRAAAAREQLEKKLGREPTMEELSGEVGITREEIVLAMEAAAEVESLHRPVYQGDGTAIYLEDRIEEKESMNEKVLDNMVLTEVMEKLEPEEQFLIIMRYFKDKTQSQVAELLGRTQVQVSRMEKKILKKMRDALQ</sequence>
<dbReference type="PANTHER" id="PTHR30603:SF17">
    <property type="entry name" value="RNA POLYMERASE SIGMA-G FACTOR"/>
    <property type="match status" value="1"/>
</dbReference>
<dbReference type="NCBIfam" id="TIGR02885">
    <property type="entry name" value="spore_sigF"/>
    <property type="match status" value="1"/>
</dbReference>
<dbReference type="AlphaFoldDB" id="C6LLF5"/>
<dbReference type="InterPro" id="IPR014236">
    <property type="entry name" value="RNA_pol_sigma-F"/>
</dbReference>
<dbReference type="GO" id="GO:0003677">
    <property type="term" value="F:DNA binding"/>
    <property type="evidence" value="ECO:0007669"/>
    <property type="project" value="UniProtKB-KW"/>
</dbReference>
<evidence type="ECO:0000256" key="4">
    <source>
        <dbReference type="ARBA" id="ARBA00023125"/>
    </source>
</evidence>
<dbReference type="GO" id="GO:0030435">
    <property type="term" value="P:sporulation resulting in formation of a cellular spore"/>
    <property type="evidence" value="ECO:0007669"/>
    <property type="project" value="UniProtKB-KW"/>
</dbReference>
<dbReference type="InterPro" id="IPR014284">
    <property type="entry name" value="RNA_pol_sigma-70_dom"/>
</dbReference>
<reference evidence="7" key="1">
    <citation type="submission" date="2009-07" db="EMBL/GenBank/DDBJ databases">
        <authorList>
            <person name="Weinstock G."/>
            <person name="Sodergren E."/>
            <person name="Clifton S."/>
            <person name="Fulton L."/>
            <person name="Fulton B."/>
            <person name="Courtney L."/>
            <person name="Fronick C."/>
            <person name="Harrison M."/>
            <person name="Strong C."/>
            <person name="Farmer C."/>
            <person name="Delahaunty K."/>
            <person name="Markovic C."/>
            <person name="Hall O."/>
            <person name="Minx P."/>
            <person name="Tomlinson C."/>
            <person name="Mitreva M."/>
            <person name="Nelson J."/>
            <person name="Hou S."/>
            <person name="Wollam A."/>
            <person name="Pepin K.H."/>
            <person name="Johnson M."/>
            <person name="Bhonagiri V."/>
            <person name="Nash W.E."/>
            <person name="Warren W."/>
            <person name="Chinwalla A."/>
            <person name="Mardis E.R."/>
            <person name="Wilson R.K."/>
        </authorList>
    </citation>
    <scope>NUCLEOTIDE SEQUENCE [LARGE SCALE GENOMIC DNA]</scope>
    <source>
        <strain evidence="7">DSM 14469</strain>
    </source>
</reference>
<dbReference type="eggNOG" id="COG1191">
    <property type="taxonomic scope" value="Bacteria"/>
</dbReference>
<dbReference type="PRINTS" id="PR00046">
    <property type="entry name" value="SIGMA70FCT"/>
</dbReference>
<dbReference type="OrthoDB" id="9809557at2"/>
<dbReference type="PANTHER" id="PTHR30603">
    <property type="entry name" value="RNA POLYMERASE SIGMA FACTOR RPO"/>
    <property type="match status" value="1"/>
</dbReference>
<dbReference type="NCBIfam" id="TIGR02980">
    <property type="entry name" value="SigBFG"/>
    <property type="match status" value="1"/>
</dbReference>
<dbReference type="GO" id="GO:0016987">
    <property type="term" value="F:sigma factor activity"/>
    <property type="evidence" value="ECO:0007669"/>
    <property type="project" value="UniProtKB-KW"/>
</dbReference>
<name>C6LLF5_9FIRM</name>
<feature type="domain" description="RNA polymerase sigma-70" evidence="6">
    <location>
        <begin position="46"/>
        <end position="59"/>
    </location>
</feature>
<dbReference type="GO" id="GO:0006352">
    <property type="term" value="P:DNA-templated transcription initiation"/>
    <property type="evidence" value="ECO:0007669"/>
    <property type="project" value="InterPro"/>
</dbReference>
<evidence type="ECO:0000256" key="2">
    <source>
        <dbReference type="ARBA" id="ARBA00023015"/>
    </source>
</evidence>
<protein>
    <submittedName>
        <fullName evidence="7">RNA polymerase sigma-F factor</fullName>
    </submittedName>
</protein>
<dbReference type="SUPFAM" id="SSF88946">
    <property type="entry name" value="Sigma2 domain of RNA polymerase sigma factors"/>
    <property type="match status" value="1"/>
</dbReference>
<dbReference type="InterPro" id="IPR007630">
    <property type="entry name" value="RNA_pol_sigma70_r4"/>
</dbReference>
<dbReference type="InterPro" id="IPR036388">
    <property type="entry name" value="WH-like_DNA-bd_sf"/>
</dbReference>
<dbReference type="Pfam" id="PF04539">
    <property type="entry name" value="Sigma70_r3"/>
    <property type="match status" value="1"/>
</dbReference>
<accession>C6LLF5</accession>
<dbReference type="Gene3D" id="1.20.120.1810">
    <property type="match status" value="1"/>
</dbReference>
<dbReference type="STRING" id="168384.SAMN05660368_03263"/>
<dbReference type="Pfam" id="PF04545">
    <property type="entry name" value="Sigma70_r4"/>
    <property type="match status" value="1"/>
</dbReference>
<dbReference type="InterPro" id="IPR013325">
    <property type="entry name" value="RNA_pol_sigma_r2"/>
</dbReference>
<keyword evidence="2" id="KW-0805">Transcription regulation</keyword>
<proteinExistence type="predicted"/>
<evidence type="ECO:0000256" key="1">
    <source>
        <dbReference type="ARBA" id="ARBA00022969"/>
    </source>
</evidence>
<dbReference type="NCBIfam" id="NF004052">
    <property type="entry name" value="PRK05572.1"/>
    <property type="match status" value="1"/>
</dbReference>
<dbReference type="InterPro" id="IPR007624">
    <property type="entry name" value="RNA_pol_sigma70_r3"/>
</dbReference>
<dbReference type="Pfam" id="PF04542">
    <property type="entry name" value="Sigma70_r2"/>
    <property type="match status" value="1"/>
</dbReference>
<dbReference type="InterPro" id="IPR000943">
    <property type="entry name" value="RNA_pol_sigma70"/>
</dbReference>